<sequence length="209" mass="21329">MSRVLPKALRAGSLALALLALLAGACAQPGGDDPDSVEAGAPRPAMAEVLKRLPAEASGMLRGGNVAAPTLGADARTVDYATPSRTVAAQVTLYDRGLTAINGAAVEAELASLVRESTSIDAEVTGRSFREVSRSQVPLANGGPLRCALLEGRLGRTRIERHLCVGTVGGRFLRTQLTMAADGGAASVDAPRFAREVGAALRAGGSSRS</sequence>
<feature type="chain" id="PRO_5016878814" description="Lipoprotein" evidence="1">
    <location>
        <begin position="28"/>
        <end position="209"/>
    </location>
</feature>
<accession>A0A379MV05</accession>
<evidence type="ECO:0008006" key="4">
    <source>
        <dbReference type="Google" id="ProtNLM"/>
    </source>
</evidence>
<evidence type="ECO:0000313" key="3">
    <source>
        <dbReference type="Proteomes" id="UP000254919"/>
    </source>
</evidence>
<name>A0A379MV05_9PROT</name>
<reference evidence="2 3" key="1">
    <citation type="submission" date="2018-06" db="EMBL/GenBank/DDBJ databases">
        <authorList>
            <consortium name="Pathogen Informatics"/>
            <person name="Doyle S."/>
        </authorList>
    </citation>
    <scope>NUCLEOTIDE SEQUENCE [LARGE SCALE GENOMIC DNA]</scope>
    <source>
        <strain evidence="2 3">NCTC13291</strain>
    </source>
</reference>
<evidence type="ECO:0000256" key="1">
    <source>
        <dbReference type="SAM" id="SignalP"/>
    </source>
</evidence>
<dbReference type="PROSITE" id="PS51257">
    <property type="entry name" value="PROKAR_LIPOPROTEIN"/>
    <property type="match status" value="1"/>
</dbReference>
<dbReference type="EMBL" id="UGVN01000001">
    <property type="protein sequence ID" value="SUE37944.1"/>
    <property type="molecule type" value="Genomic_DNA"/>
</dbReference>
<proteinExistence type="predicted"/>
<keyword evidence="1" id="KW-0732">Signal</keyword>
<organism evidence="2 3">
    <name type="scientific">Roseomonas mucosa</name>
    <dbReference type="NCBI Taxonomy" id="207340"/>
    <lineage>
        <taxon>Bacteria</taxon>
        <taxon>Pseudomonadati</taxon>
        <taxon>Pseudomonadota</taxon>
        <taxon>Alphaproteobacteria</taxon>
        <taxon>Acetobacterales</taxon>
        <taxon>Roseomonadaceae</taxon>
        <taxon>Roseomonas</taxon>
    </lineage>
</organism>
<evidence type="ECO:0000313" key="2">
    <source>
        <dbReference type="EMBL" id="SUE37944.1"/>
    </source>
</evidence>
<dbReference type="RefSeq" id="WP_019462492.1">
    <property type="nucleotide sequence ID" value="NZ_AP031462.1"/>
</dbReference>
<protein>
    <recommendedName>
        <fullName evidence="4">Lipoprotein</fullName>
    </recommendedName>
</protein>
<feature type="signal peptide" evidence="1">
    <location>
        <begin position="1"/>
        <end position="27"/>
    </location>
</feature>
<dbReference type="Proteomes" id="UP000254919">
    <property type="component" value="Unassembled WGS sequence"/>
</dbReference>
<dbReference type="GeneID" id="99635422"/>
<gene>
    <name evidence="2" type="ORF">NCTC13291_00401</name>
</gene>
<dbReference type="AlphaFoldDB" id="A0A379MV05"/>